<dbReference type="PIRSF" id="PIRSF020623">
    <property type="entry name" value="PaaX"/>
    <property type="match status" value="1"/>
</dbReference>
<keyword evidence="5" id="KW-1185">Reference proteome</keyword>
<dbReference type="Pfam" id="PF07848">
    <property type="entry name" value="PaaX"/>
    <property type="match status" value="1"/>
</dbReference>
<dbReference type="Gene3D" id="1.10.10.10">
    <property type="entry name" value="Winged helix-like DNA-binding domain superfamily/Winged helix DNA-binding domain"/>
    <property type="match status" value="1"/>
</dbReference>
<sequence length="315" mass="34594">MTEAQDRCALLVRRFRREPDASARSLLVTIFGDSVAPRGGEVWLGTLSRLVEPLGINDRLVRTSLQRLVTDGLVVNRRDGRLSFYSIAPAARNEFREADRRIYYPRTATPWDGRWTVAVESPGLPTGERTALRQQLAWLGFGSLNPPVHVCPLDRTEELQQLLADLGLADHVAVFRGEVAPGGRSTKDLARALTGGLRELEPAWKAFLRRFGPLAESLDGRTPPDMDPEDAFLTRTLLVHAYRRVVLREPELPAELWPTGWVGEQAYAVAATCFAALAEPADAHLESVVAAAGLEVAPVDPAYTGRFAAARALLT</sequence>
<feature type="domain" description="Transcriptional repressor PaaX-like C-terminal" evidence="2">
    <location>
        <begin position="197"/>
        <end position="286"/>
    </location>
</feature>
<dbReference type="InterPro" id="IPR013225">
    <property type="entry name" value="PaaX_C"/>
</dbReference>
<gene>
    <name evidence="4" type="primary">paaX</name>
    <name evidence="4" type="ORF">GCM10009547_17590</name>
</gene>
<proteinExistence type="predicted"/>
<evidence type="ECO:0000259" key="2">
    <source>
        <dbReference type="Pfam" id="PF08223"/>
    </source>
</evidence>
<organism evidence="4 5">
    <name type="scientific">Sporichthya brevicatena</name>
    <dbReference type="NCBI Taxonomy" id="171442"/>
    <lineage>
        <taxon>Bacteria</taxon>
        <taxon>Bacillati</taxon>
        <taxon>Actinomycetota</taxon>
        <taxon>Actinomycetes</taxon>
        <taxon>Sporichthyales</taxon>
        <taxon>Sporichthyaceae</taxon>
        <taxon>Sporichthya</taxon>
    </lineage>
</organism>
<dbReference type="Pfam" id="PF08223">
    <property type="entry name" value="PaaX_C"/>
    <property type="match status" value="1"/>
</dbReference>
<evidence type="ECO:0000313" key="5">
    <source>
        <dbReference type="Proteomes" id="UP001500957"/>
    </source>
</evidence>
<protein>
    <submittedName>
        <fullName evidence="4">Phenylacetic acid degradation operon negative regulatory protein PaaX</fullName>
    </submittedName>
</protein>
<feature type="domain" description="Transcriptional repressor PaaX-like central Cas2-like" evidence="3">
    <location>
        <begin position="109"/>
        <end position="187"/>
    </location>
</feature>
<evidence type="ECO:0000259" key="1">
    <source>
        <dbReference type="Pfam" id="PF07848"/>
    </source>
</evidence>
<dbReference type="PANTHER" id="PTHR30319">
    <property type="entry name" value="PHENYLACETIC ACID REGULATOR-RELATED TRANSCRIPTIONAL REPRESSOR"/>
    <property type="match status" value="1"/>
</dbReference>
<reference evidence="5" key="1">
    <citation type="journal article" date="2019" name="Int. J. Syst. Evol. Microbiol.">
        <title>The Global Catalogue of Microorganisms (GCM) 10K type strain sequencing project: providing services to taxonomists for standard genome sequencing and annotation.</title>
        <authorList>
            <consortium name="The Broad Institute Genomics Platform"/>
            <consortium name="The Broad Institute Genome Sequencing Center for Infectious Disease"/>
            <person name="Wu L."/>
            <person name="Ma J."/>
        </authorList>
    </citation>
    <scope>NUCLEOTIDE SEQUENCE [LARGE SCALE GENOMIC DNA]</scope>
    <source>
        <strain evidence="5">JCM 10671</strain>
    </source>
</reference>
<name>A0ABP3RSF9_9ACTN</name>
<dbReference type="Gene3D" id="3.30.70.2650">
    <property type="match status" value="1"/>
</dbReference>
<feature type="domain" description="Transcriptional repressor PaaX-like N-terminal" evidence="1">
    <location>
        <begin position="22"/>
        <end position="88"/>
    </location>
</feature>
<dbReference type="InterPro" id="IPR036388">
    <property type="entry name" value="WH-like_DNA-bd_sf"/>
</dbReference>
<evidence type="ECO:0000259" key="3">
    <source>
        <dbReference type="Pfam" id="PF20803"/>
    </source>
</evidence>
<dbReference type="Gene3D" id="1.20.58.1460">
    <property type="match status" value="1"/>
</dbReference>
<dbReference type="EMBL" id="BAAAHE010000013">
    <property type="protein sequence ID" value="GAA0616052.1"/>
    <property type="molecule type" value="Genomic_DNA"/>
</dbReference>
<accession>A0ABP3RSF9</accession>
<comment type="caution">
    <text evidence="4">The sequence shown here is derived from an EMBL/GenBank/DDBJ whole genome shotgun (WGS) entry which is preliminary data.</text>
</comment>
<dbReference type="SUPFAM" id="SSF46785">
    <property type="entry name" value="Winged helix' DNA-binding domain"/>
    <property type="match status" value="1"/>
</dbReference>
<dbReference type="RefSeq" id="WP_344603720.1">
    <property type="nucleotide sequence ID" value="NZ_BAAAHE010000013.1"/>
</dbReference>
<dbReference type="InterPro" id="IPR011965">
    <property type="entry name" value="PaaX_trns_reg"/>
</dbReference>
<dbReference type="Pfam" id="PF20803">
    <property type="entry name" value="PaaX_M"/>
    <property type="match status" value="1"/>
</dbReference>
<evidence type="ECO:0000313" key="4">
    <source>
        <dbReference type="EMBL" id="GAA0616052.1"/>
    </source>
</evidence>
<dbReference type="InterPro" id="IPR012906">
    <property type="entry name" value="PaaX-like_N"/>
</dbReference>
<dbReference type="InterPro" id="IPR036390">
    <property type="entry name" value="WH_DNA-bd_sf"/>
</dbReference>
<dbReference type="Proteomes" id="UP001500957">
    <property type="component" value="Unassembled WGS sequence"/>
</dbReference>
<dbReference type="InterPro" id="IPR048846">
    <property type="entry name" value="PaaX-like_central"/>
</dbReference>
<dbReference type="PANTHER" id="PTHR30319:SF1">
    <property type="entry name" value="TRANSCRIPTIONAL REPRESSOR PAAX"/>
    <property type="match status" value="1"/>
</dbReference>